<keyword evidence="5" id="KW-0630">Potassium</keyword>
<evidence type="ECO:0000256" key="1">
    <source>
        <dbReference type="ARBA" id="ARBA00004141"/>
    </source>
</evidence>
<evidence type="ECO:0000256" key="3">
    <source>
        <dbReference type="ARBA" id="ARBA00022538"/>
    </source>
</evidence>
<dbReference type="GO" id="GO:0006885">
    <property type="term" value="P:regulation of pH"/>
    <property type="evidence" value="ECO:0000318"/>
    <property type="project" value="GO_Central"/>
</dbReference>
<evidence type="ECO:0000256" key="6">
    <source>
        <dbReference type="ARBA" id="ARBA00022989"/>
    </source>
</evidence>
<evidence type="ECO:0000313" key="15">
    <source>
        <dbReference type="Proteomes" id="UP000091857"/>
    </source>
</evidence>
<dbReference type="Pfam" id="PF23256">
    <property type="entry name" value="CHX17_2nd"/>
    <property type="match status" value="1"/>
</dbReference>
<dbReference type="InterPro" id="IPR038770">
    <property type="entry name" value="Na+/solute_symporter_sf"/>
</dbReference>
<keyword evidence="3" id="KW-0633">Potassium transport</keyword>
<dbReference type="EMBL" id="CM004397">
    <property type="protein sequence ID" value="OAY37209.1"/>
    <property type="molecule type" value="Genomic_DNA"/>
</dbReference>
<dbReference type="Pfam" id="PF00999">
    <property type="entry name" value="Na_H_Exchanger"/>
    <property type="match status" value="1"/>
</dbReference>
<feature type="transmembrane region" description="Helical" evidence="10">
    <location>
        <begin position="332"/>
        <end position="352"/>
    </location>
</feature>
<organism evidence="14 15">
    <name type="scientific">Manihot esculenta</name>
    <name type="common">Cassava</name>
    <name type="synonym">Jatropha manihot</name>
    <dbReference type="NCBI Taxonomy" id="3983"/>
    <lineage>
        <taxon>Eukaryota</taxon>
        <taxon>Viridiplantae</taxon>
        <taxon>Streptophyta</taxon>
        <taxon>Embryophyta</taxon>
        <taxon>Tracheophyta</taxon>
        <taxon>Spermatophyta</taxon>
        <taxon>Magnoliopsida</taxon>
        <taxon>eudicotyledons</taxon>
        <taxon>Gunneridae</taxon>
        <taxon>Pentapetalae</taxon>
        <taxon>rosids</taxon>
        <taxon>fabids</taxon>
        <taxon>Malpighiales</taxon>
        <taxon>Euphorbiaceae</taxon>
        <taxon>Crotonoideae</taxon>
        <taxon>Manihoteae</taxon>
        <taxon>Manihot</taxon>
    </lineage>
</organism>
<keyword evidence="6 10" id="KW-1133">Transmembrane helix</keyword>
<comment type="subcellular location">
    <subcellularLocation>
        <location evidence="1">Membrane</location>
        <topology evidence="1">Multi-pass membrane protein</topology>
    </subcellularLocation>
</comment>
<dbReference type="PANTHER" id="PTHR32468">
    <property type="entry name" value="CATION/H + ANTIPORTER"/>
    <property type="match status" value="1"/>
</dbReference>
<evidence type="ECO:0000259" key="12">
    <source>
        <dbReference type="Pfam" id="PF23256"/>
    </source>
</evidence>
<feature type="transmembrane region" description="Helical" evidence="10">
    <location>
        <begin position="211"/>
        <end position="230"/>
    </location>
</feature>
<feature type="transmembrane region" description="Helical" evidence="10">
    <location>
        <begin position="47"/>
        <end position="66"/>
    </location>
</feature>
<evidence type="ECO:0000259" key="11">
    <source>
        <dbReference type="Pfam" id="PF00999"/>
    </source>
</evidence>
<name>A0A2C9UZL2_MANES</name>
<dbReference type="GO" id="GO:0098662">
    <property type="term" value="P:inorganic cation transmembrane transport"/>
    <property type="evidence" value="ECO:0000318"/>
    <property type="project" value="GO_Central"/>
</dbReference>
<dbReference type="InterPro" id="IPR057290">
    <property type="entry name" value="CHX17_C"/>
</dbReference>
<feature type="domain" description="Cation/H(+) antiporter central" evidence="12">
    <location>
        <begin position="498"/>
        <end position="626"/>
    </location>
</feature>
<evidence type="ECO:0000256" key="7">
    <source>
        <dbReference type="ARBA" id="ARBA00023065"/>
    </source>
</evidence>
<feature type="transmembrane region" description="Helical" evidence="10">
    <location>
        <begin position="73"/>
        <end position="92"/>
    </location>
</feature>
<dbReference type="GO" id="GO:1902600">
    <property type="term" value="P:proton transmembrane transport"/>
    <property type="evidence" value="ECO:0007669"/>
    <property type="project" value="InterPro"/>
</dbReference>
<evidence type="ECO:0000313" key="14">
    <source>
        <dbReference type="EMBL" id="OAY37209.1"/>
    </source>
</evidence>
<keyword evidence="15" id="KW-1185">Reference proteome</keyword>
<feature type="transmembrane region" description="Helical" evidence="10">
    <location>
        <begin position="282"/>
        <end position="306"/>
    </location>
</feature>
<feature type="transmembrane region" description="Helical" evidence="10">
    <location>
        <begin position="422"/>
        <end position="445"/>
    </location>
</feature>
<reference evidence="15" key="1">
    <citation type="journal article" date="2016" name="Nat. Biotechnol.">
        <title>Sequencing wild and cultivated cassava and related species reveals extensive interspecific hybridization and genetic diversity.</title>
        <authorList>
            <person name="Bredeson J.V."/>
            <person name="Lyons J.B."/>
            <person name="Prochnik S.E."/>
            <person name="Wu G.A."/>
            <person name="Ha C.M."/>
            <person name="Edsinger-Gonzales E."/>
            <person name="Grimwood J."/>
            <person name="Schmutz J."/>
            <person name="Rabbi I.Y."/>
            <person name="Egesi C."/>
            <person name="Nauluvula P."/>
            <person name="Lebot V."/>
            <person name="Ndunguru J."/>
            <person name="Mkamilo G."/>
            <person name="Bart R.S."/>
            <person name="Setter T.L."/>
            <person name="Gleadow R.M."/>
            <person name="Kulakow P."/>
            <person name="Ferguson M.E."/>
            <person name="Rounsley S."/>
            <person name="Rokhsar D.S."/>
        </authorList>
    </citation>
    <scope>NUCLEOTIDE SEQUENCE [LARGE SCALE GENOMIC DNA]</scope>
    <source>
        <strain evidence="15">cv. AM560-2</strain>
    </source>
</reference>
<keyword evidence="7" id="KW-0406">Ion transport</keyword>
<evidence type="ECO:0000259" key="13">
    <source>
        <dbReference type="Pfam" id="PF23259"/>
    </source>
</evidence>
<feature type="domain" description="Cation/H(+) antiporter C-terminal" evidence="13">
    <location>
        <begin position="638"/>
        <end position="783"/>
    </location>
</feature>
<dbReference type="GO" id="GO:0012505">
    <property type="term" value="C:endomembrane system"/>
    <property type="evidence" value="ECO:0000318"/>
    <property type="project" value="GO_Central"/>
</dbReference>
<dbReference type="InterPro" id="IPR057291">
    <property type="entry name" value="CHX17_2nd"/>
</dbReference>
<dbReference type="PANTHER" id="PTHR32468:SF114">
    <property type="entry name" value="CATION_H+ EXCHANGER DOMAIN-CONTAINING PROTEIN"/>
    <property type="match status" value="1"/>
</dbReference>
<accession>A0A2C9UZL2</accession>
<evidence type="ECO:0000256" key="10">
    <source>
        <dbReference type="SAM" id="Phobius"/>
    </source>
</evidence>
<dbReference type="OrthoDB" id="1868135at2759"/>
<dbReference type="Gene3D" id="3.40.50.12370">
    <property type="match status" value="1"/>
</dbReference>
<comment type="similarity">
    <text evidence="9">Belongs to the monovalent cation:proton antiporter 2 (CPA2) transporter (TC 2.A.37) family. CHX (TC 2.A.37.4) subfamily.</text>
</comment>
<evidence type="ECO:0000256" key="4">
    <source>
        <dbReference type="ARBA" id="ARBA00022692"/>
    </source>
</evidence>
<dbReference type="Proteomes" id="UP000091857">
    <property type="component" value="Chromosome 11"/>
</dbReference>
<dbReference type="OMA" id="IHEHENV"/>
<dbReference type="GO" id="GO:0006813">
    <property type="term" value="P:potassium ion transport"/>
    <property type="evidence" value="ECO:0007669"/>
    <property type="project" value="UniProtKB-KW"/>
</dbReference>
<evidence type="ECO:0000256" key="9">
    <source>
        <dbReference type="ARBA" id="ARBA00038341"/>
    </source>
</evidence>
<keyword evidence="4 10" id="KW-0812">Transmembrane</keyword>
<protein>
    <submittedName>
        <fullName evidence="14">Uncharacterized protein</fullName>
    </submittedName>
</protein>
<gene>
    <name evidence="14" type="ORF">MANES_11G083200v8</name>
</gene>
<evidence type="ECO:0000256" key="5">
    <source>
        <dbReference type="ARBA" id="ARBA00022958"/>
    </source>
</evidence>
<dbReference type="Pfam" id="PF23259">
    <property type="entry name" value="CHX17_C"/>
    <property type="match status" value="1"/>
</dbReference>
<evidence type="ECO:0000256" key="2">
    <source>
        <dbReference type="ARBA" id="ARBA00022448"/>
    </source>
</evidence>
<evidence type="ECO:0000256" key="8">
    <source>
        <dbReference type="ARBA" id="ARBA00023136"/>
    </source>
</evidence>
<dbReference type="InterPro" id="IPR006153">
    <property type="entry name" value="Cation/H_exchanger_TM"/>
</dbReference>
<proteinExistence type="inferred from homology"/>
<dbReference type="Gramene" id="Manes.11G083200.1.v8.1">
    <property type="protein sequence ID" value="Manes.11G083200.1.v8.1.CDS"/>
    <property type="gene ID" value="Manes.11G083200.v8.1"/>
</dbReference>
<sequence>MGTLLMAPEDFATMAGIGAARNLTKICIDLYKIDSAGIFHNVNPLSFPFPLLLLQLSLSCGTFLLISKLLQPLGLPIVVRQLLGGIILGPTLLCRSRQLANLFFPLKGIVMMDFVSSLGNILYFFLLGVQMDPWLLKNIDRRAVKIGFFSVAVPLGMSTAWCFYLTSHTNVDQSIAKSLPSVAQAESVLAFPIVAQFLAELKIINSEFGSIALSSSFVAGLCSFCMRTTIVLLQQSAGDNYAALQTLINGVVLIVLIVFVLKPTTLWMIKQNTEGVPFKESNMIWLLLAVLFTGWLGHALSLYIYFGPLVFGITIPAGPPIGSALVDRLDILGNWIFMPLYLVKNGLLINVFSVKFKNYIIVQTVALVSSIGKFLGTLLVASCSNMPLRDAASLGLVMNAQGVLELSMFKLMENEKAIDHEVFVTMVISIMLVTGAIAPIIKYLYDPSRRYAVGKRRTVMNLKPNSELRVLVCIHEHENVLSAIKLLEVLNPTRRSPLCVYLLHLIEIVGRANPLLFSHSLTKTSSKKVKKSEHVVNAFRQFEDDNNDLIALSPFTAICPTKTMHDDVCRLALDKRTCLIIVPFHKRFQAIGNVSFHNKAIKITNENVLAKAPCSTAILVDQGLPDTRRTSLGGPSSYRVAVLFMGGPDDREALAIAARMAGHPSINLTMIRFIDNGNVASYSAWEKKLDNEIVSEFRTATAGNCKVTYIEEVVVDGTGTVSAVRSMENRYELLIVGKHHDNKSSFLSGLADWKDHHELGTIGDLLVSSQFMDKTSILVVQQHKIVKTKDPEIDRIAQDLEAEHQPIFRRVT</sequence>
<dbReference type="InterPro" id="IPR050794">
    <property type="entry name" value="CPA2_transporter"/>
</dbReference>
<dbReference type="Gene3D" id="1.20.1530.20">
    <property type="match status" value="1"/>
</dbReference>
<comment type="caution">
    <text evidence="14">The sequence shown here is derived from an EMBL/GenBank/DDBJ whole genome shotgun (WGS) entry which is preliminary data.</text>
</comment>
<keyword evidence="2" id="KW-0813">Transport</keyword>
<dbReference type="AlphaFoldDB" id="A0A2C9UZL2"/>
<keyword evidence="8 10" id="KW-0472">Membrane</keyword>
<dbReference type="GO" id="GO:0016020">
    <property type="term" value="C:membrane"/>
    <property type="evidence" value="ECO:0007669"/>
    <property type="project" value="UniProtKB-SubCell"/>
</dbReference>
<feature type="transmembrane region" description="Helical" evidence="10">
    <location>
        <begin position="359"/>
        <end position="381"/>
    </location>
</feature>
<feature type="transmembrane region" description="Helical" evidence="10">
    <location>
        <begin position="104"/>
        <end position="126"/>
    </location>
</feature>
<feature type="transmembrane region" description="Helical" evidence="10">
    <location>
        <begin position="242"/>
        <end position="261"/>
    </location>
</feature>
<feature type="domain" description="Cation/H+ exchanger transmembrane" evidence="11">
    <location>
        <begin position="64"/>
        <end position="440"/>
    </location>
</feature>
<feature type="transmembrane region" description="Helical" evidence="10">
    <location>
        <begin position="146"/>
        <end position="166"/>
    </location>
</feature>
<dbReference type="GO" id="GO:0015297">
    <property type="term" value="F:antiporter activity"/>
    <property type="evidence" value="ECO:0007669"/>
    <property type="project" value="InterPro"/>
</dbReference>